<feature type="region of interest" description="Disordered" evidence="1">
    <location>
        <begin position="69"/>
        <end position="93"/>
    </location>
</feature>
<evidence type="ECO:0008006" key="5">
    <source>
        <dbReference type="Google" id="ProtNLM"/>
    </source>
</evidence>
<gene>
    <name evidence="3" type="ORF">GCM10022419_126780</name>
</gene>
<comment type="caution">
    <text evidence="3">The sequence shown here is derived from an EMBL/GenBank/DDBJ whole genome shotgun (WGS) entry which is preliminary data.</text>
</comment>
<organism evidence="3 4">
    <name type="scientific">Nonomuraea rosea</name>
    <dbReference type="NCBI Taxonomy" id="638574"/>
    <lineage>
        <taxon>Bacteria</taxon>
        <taxon>Bacillati</taxon>
        <taxon>Actinomycetota</taxon>
        <taxon>Actinomycetes</taxon>
        <taxon>Streptosporangiales</taxon>
        <taxon>Streptosporangiaceae</taxon>
        <taxon>Nonomuraea</taxon>
    </lineage>
</organism>
<feature type="compositionally biased region" description="Basic and acidic residues" evidence="1">
    <location>
        <begin position="84"/>
        <end position="93"/>
    </location>
</feature>
<feature type="region of interest" description="Disordered" evidence="1">
    <location>
        <begin position="31"/>
        <end position="53"/>
    </location>
</feature>
<evidence type="ECO:0000313" key="3">
    <source>
        <dbReference type="EMBL" id="GAA3619806.1"/>
    </source>
</evidence>
<feature type="chain" id="PRO_5046889192" description="Secreted protein" evidence="2">
    <location>
        <begin position="24"/>
        <end position="175"/>
    </location>
</feature>
<evidence type="ECO:0000256" key="1">
    <source>
        <dbReference type="SAM" id="MobiDB-lite"/>
    </source>
</evidence>
<name>A0ABP7A028_9ACTN</name>
<proteinExistence type="predicted"/>
<reference evidence="4" key="1">
    <citation type="journal article" date="2019" name="Int. J. Syst. Evol. Microbiol.">
        <title>The Global Catalogue of Microorganisms (GCM) 10K type strain sequencing project: providing services to taxonomists for standard genome sequencing and annotation.</title>
        <authorList>
            <consortium name="The Broad Institute Genomics Platform"/>
            <consortium name="The Broad Institute Genome Sequencing Center for Infectious Disease"/>
            <person name="Wu L."/>
            <person name="Ma J."/>
        </authorList>
    </citation>
    <scope>NUCLEOTIDE SEQUENCE [LARGE SCALE GENOMIC DNA]</scope>
    <source>
        <strain evidence="4">JCM 17326</strain>
    </source>
</reference>
<sequence length="175" mass="17961">MKISLMLAVPLMAVALTACGATAEDGGVAGASGNTATSSAPASSAASAPADQREAALKFAQCMREHGVDMPDPEPGGPIAIQERAGDGEKAKKAQEACKQFLQAAVGEQGKGIDPGERDMLVKLAQCMRQHGIDMPDPGADGKVEINVPAGTPEEKVKQAHEACKEFSADLPLKP</sequence>
<keyword evidence="4" id="KW-1185">Reference proteome</keyword>
<dbReference type="EMBL" id="BAABDQ010000061">
    <property type="protein sequence ID" value="GAA3619806.1"/>
    <property type="molecule type" value="Genomic_DNA"/>
</dbReference>
<dbReference type="Proteomes" id="UP001500630">
    <property type="component" value="Unassembled WGS sequence"/>
</dbReference>
<dbReference type="RefSeq" id="WP_345578685.1">
    <property type="nucleotide sequence ID" value="NZ_BAABDQ010000061.1"/>
</dbReference>
<evidence type="ECO:0000313" key="4">
    <source>
        <dbReference type="Proteomes" id="UP001500630"/>
    </source>
</evidence>
<accession>A0ABP7A028</accession>
<evidence type="ECO:0000256" key="2">
    <source>
        <dbReference type="SAM" id="SignalP"/>
    </source>
</evidence>
<dbReference type="PROSITE" id="PS51257">
    <property type="entry name" value="PROKAR_LIPOPROTEIN"/>
    <property type="match status" value="1"/>
</dbReference>
<feature type="compositionally biased region" description="Low complexity" evidence="1">
    <location>
        <begin position="31"/>
        <end position="50"/>
    </location>
</feature>
<feature type="signal peptide" evidence="2">
    <location>
        <begin position="1"/>
        <end position="23"/>
    </location>
</feature>
<keyword evidence="2" id="KW-0732">Signal</keyword>
<protein>
    <recommendedName>
        <fullName evidence="5">Secreted protein</fullName>
    </recommendedName>
</protein>